<keyword evidence="2" id="KW-1185">Reference proteome</keyword>
<dbReference type="EMBL" id="UHJG01000003">
    <property type="protein sequence ID" value="SUQ37516.1"/>
    <property type="molecule type" value="Genomic_DNA"/>
</dbReference>
<dbReference type="AlphaFoldDB" id="A0A380SAB5"/>
<name>A0A380SAB5_YERRU</name>
<evidence type="ECO:0000313" key="1">
    <source>
        <dbReference type="EMBL" id="SUQ37516.1"/>
    </source>
</evidence>
<organism evidence="1 2">
    <name type="scientific">Yersinia ruckeri</name>
    <dbReference type="NCBI Taxonomy" id="29486"/>
    <lineage>
        <taxon>Bacteria</taxon>
        <taxon>Pseudomonadati</taxon>
        <taxon>Pseudomonadota</taxon>
        <taxon>Gammaproteobacteria</taxon>
        <taxon>Enterobacterales</taxon>
        <taxon>Yersiniaceae</taxon>
        <taxon>Yersinia</taxon>
    </lineage>
</organism>
<accession>A0A380SAB5</accession>
<sequence length="45" mass="4950">MRRLVARICDPVAGIRIASLQKGTALNSFGTRMDQGTKISWHVHG</sequence>
<evidence type="ECO:0000313" key="2">
    <source>
        <dbReference type="Proteomes" id="UP000255169"/>
    </source>
</evidence>
<reference evidence="1 2" key="1">
    <citation type="submission" date="2018-06" db="EMBL/GenBank/DDBJ databases">
        <authorList>
            <consortium name="Pathogen Informatics"/>
            <person name="Doyle S."/>
        </authorList>
    </citation>
    <scope>NUCLEOTIDE SEQUENCE [LARGE SCALE GENOMIC DNA]</scope>
    <source>
        <strain evidence="1 2">NCTC10476</strain>
    </source>
</reference>
<proteinExistence type="predicted"/>
<dbReference type="Proteomes" id="UP000255169">
    <property type="component" value="Unassembled WGS sequence"/>
</dbReference>
<protein>
    <submittedName>
        <fullName evidence="1">Uncharacterized protein</fullName>
    </submittedName>
</protein>
<gene>
    <name evidence="1" type="ORF">NCTC10476_03645</name>
</gene>